<dbReference type="NCBIfam" id="NF009589">
    <property type="entry name" value="PRK13030.1"/>
    <property type="match status" value="1"/>
</dbReference>
<feature type="domain" description="DUF6537" evidence="3">
    <location>
        <begin position="961"/>
        <end position="1156"/>
    </location>
</feature>
<accession>A0A5B8U0N2</accession>
<dbReference type="RefSeq" id="WP_146915800.1">
    <property type="nucleotide sequence ID" value="NZ_CP042430.1"/>
</dbReference>
<keyword evidence="1" id="KW-0560">Oxidoreductase</keyword>
<dbReference type="Pfam" id="PF20169">
    <property type="entry name" value="DUF6537"/>
    <property type="match status" value="1"/>
</dbReference>
<dbReference type="Proteomes" id="UP000321805">
    <property type="component" value="Chromosome"/>
</dbReference>
<dbReference type="PANTHER" id="PTHR48084">
    <property type="entry name" value="2-OXOGLUTARATE OXIDOREDUCTASE SUBUNIT KORB-RELATED"/>
    <property type="match status" value="1"/>
</dbReference>
<dbReference type="CDD" id="cd07034">
    <property type="entry name" value="TPP_PYR_PFOR_IOR-alpha_like"/>
    <property type="match status" value="1"/>
</dbReference>
<dbReference type="OrthoDB" id="9803617at2"/>
<evidence type="ECO:0000313" key="5">
    <source>
        <dbReference type="Proteomes" id="UP000321805"/>
    </source>
</evidence>
<dbReference type="PANTHER" id="PTHR48084:SF3">
    <property type="entry name" value="SUBUNIT OF PYRUVATE:FLAVODOXIN OXIDOREDUCTASE"/>
    <property type="match status" value="1"/>
</dbReference>
<dbReference type="InterPro" id="IPR019752">
    <property type="entry name" value="Pyrv/ketoisovalerate_OxRed_cat"/>
</dbReference>
<feature type="domain" description="Pyruvate/ketoisovalerate oxidoreductase catalytic" evidence="2">
    <location>
        <begin position="728"/>
        <end position="916"/>
    </location>
</feature>
<dbReference type="InterPro" id="IPR009014">
    <property type="entry name" value="Transketo_C/PFOR_II"/>
</dbReference>
<evidence type="ECO:0000259" key="2">
    <source>
        <dbReference type="Pfam" id="PF01558"/>
    </source>
</evidence>
<sequence>MSTMTPPPAIADKYAGEGTTFMTGVQALVRVPLEQRAADERAGLDTALFISGYPGSPLGGYDLELARAGALLAERGIVHRTAVNEELAATAILGSQRAHTVPGARHEGVVGLWYGKAPGLDRSGDALRHGNIGGVAPAGGVLVAVGDDPMAKSSTVPSASEATLAALLMPVLYPGDPQEVFDLGLHGIAMSRCSGLWVGMKMANDVADGSGSVQVGPGRVAPVMVEAVLDGRPYRHEPTRVFLGAQLHAAEHSLVHARLPAAIAYARANGLNRITQSAPGDTLGIVAAGKTYVDLRQAMADLGVDDDDLGRLGVRLLHVRMPFPLDGELVREFAEGLDELMVLEDKQPLLERQVKDELYDLRQRPAVVGKRDRDGSPLARADGELDADAVALLLGDRLAGRGAPASVDRRVGQLRGRAVLEPLAVTRGAYFCSGCPHNSSLKAPAGALVAAGIGCHGMVHFMGGEHDGVGTVIGMTQMGGEGAQWIGQAPFTDTRHIFQNLGDGTFHHSGSLAVRAAVAAGVTMTYKLMFNAHVSMTGGQAATGAMAVPDVARSLLAEGVRRVIVTTEDPGRWAGRMPEGVEVRHRDGLVAAQSELAAIDGVTVLIHDQECAAEVRRARKRGTVPATTRRVLINERVCEGCGDCGTKSNCLSVRPVDTEFGRKTQIHQASCNQDLSCLKGDCPSFVTIVPAAARPRAARGADLDAGALPPVAAPSVRGEFALRLCGIGGTGVVTVAQVLATAAILDGWHVRGTDQTGLAQKGGAVVSDLRLGPEPLQRAGRLSAAGCDLFLAADVIAAGAPANLAAADPGRTTAVVSTTSVPTGRMVADVAAGRPPTDALVQRILDRCRPGEAVVLDAGAAAERLFGTDVVANMLMVGAALQAGALPVDAACIEQAIAINGVAIDLNVQALRRGRQAVADPAAFARAIAPAAAAAPAGPALGAAQQRVADRVRAAAGGDLARSVALRVAELDAYQDLAYATRFADRVERVRAAEERAVPGEDALAQAVAFSLHKLMAYKDEYEVARLHLDPRLREEVAAEFGDGARMSYRLHPPLLRALGHERKLELGPWFDPALRALRAGRRLRGTPLDVFGRTEVRRAERAVLAEYEALADELAARVTPETHAVAVELARLPDAIRGYESIKLAAIARHRARVAELRGLLDAPPILDVVHG</sequence>
<gene>
    <name evidence="4" type="ORF">FSW04_02235</name>
</gene>
<dbReference type="GO" id="GO:0016903">
    <property type="term" value="F:oxidoreductase activity, acting on the aldehyde or oxo group of donors"/>
    <property type="evidence" value="ECO:0007669"/>
    <property type="project" value="InterPro"/>
</dbReference>
<dbReference type="AlphaFoldDB" id="A0A5B8U0N2"/>
<reference evidence="4 5" key="1">
    <citation type="journal article" date="2018" name="J. Microbiol.">
        <title>Baekduia soli gen. nov., sp. nov., a novel bacterium isolated from the soil of Baekdu Mountain and proposal of a novel family name, Baekduiaceae fam. nov.</title>
        <authorList>
            <person name="An D.S."/>
            <person name="Siddiqi M.Z."/>
            <person name="Kim K.H."/>
            <person name="Yu H.S."/>
            <person name="Im W.T."/>
        </authorList>
    </citation>
    <scope>NUCLEOTIDE SEQUENCE [LARGE SCALE GENOMIC DNA]</scope>
    <source>
        <strain evidence="4 5">BR7-21</strain>
    </source>
</reference>
<dbReference type="SUPFAM" id="SSF52518">
    <property type="entry name" value="Thiamin diphosphate-binding fold (THDP-binding)"/>
    <property type="match status" value="2"/>
</dbReference>
<evidence type="ECO:0000259" key="3">
    <source>
        <dbReference type="Pfam" id="PF20169"/>
    </source>
</evidence>
<name>A0A5B8U0N2_9ACTN</name>
<dbReference type="InterPro" id="IPR002869">
    <property type="entry name" value="Pyrv_flavodox_OxRed_cen"/>
</dbReference>
<evidence type="ECO:0000313" key="4">
    <source>
        <dbReference type="EMBL" id="QEC46512.1"/>
    </source>
</evidence>
<dbReference type="Pfam" id="PF01558">
    <property type="entry name" value="POR"/>
    <property type="match status" value="1"/>
</dbReference>
<organism evidence="4 5">
    <name type="scientific">Baekduia soli</name>
    <dbReference type="NCBI Taxonomy" id="496014"/>
    <lineage>
        <taxon>Bacteria</taxon>
        <taxon>Bacillati</taxon>
        <taxon>Actinomycetota</taxon>
        <taxon>Thermoleophilia</taxon>
        <taxon>Solirubrobacterales</taxon>
        <taxon>Baekduiaceae</taxon>
        <taxon>Baekduia</taxon>
    </lineage>
</organism>
<dbReference type="Gene3D" id="3.40.920.10">
    <property type="entry name" value="Pyruvate-ferredoxin oxidoreductase, PFOR, domain III"/>
    <property type="match status" value="1"/>
</dbReference>
<dbReference type="SUPFAM" id="SSF53323">
    <property type="entry name" value="Pyruvate-ferredoxin oxidoreductase, PFOR, domain III"/>
    <property type="match status" value="1"/>
</dbReference>
<dbReference type="InterPro" id="IPR029061">
    <property type="entry name" value="THDP-binding"/>
</dbReference>
<keyword evidence="5" id="KW-1185">Reference proteome</keyword>
<dbReference type="EMBL" id="CP042430">
    <property type="protein sequence ID" value="QEC46512.1"/>
    <property type="molecule type" value="Genomic_DNA"/>
</dbReference>
<dbReference type="GO" id="GO:0000287">
    <property type="term" value="F:magnesium ion binding"/>
    <property type="evidence" value="ECO:0007669"/>
    <property type="project" value="UniProtKB-ARBA"/>
</dbReference>
<protein>
    <submittedName>
        <fullName evidence="4">Indolepyruvate ferredoxin oxidoreductase family protein</fullName>
    </submittedName>
</protein>
<evidence type="ECO:0000256" key="1">
    <source>
        <dbReference type="ARBA" id="ARBA00023002"/>
    </source>
</evidence>
<dbReference type="KEGG" id="bsol:FSW04_02235"/>
<dbReference type="SUPFAM" id="SSF52922">
    <property type="entry name" value="TK C-terminal domain-like"/>
    <property type="match status" value="1"/>
</dbReference>
<dbReference type="Gene3D" id="3.40.50.970">
    <property type="match status" value="1"/>
</dbReference>
<dbReference type="InterPro" id="IPR046667">
    <property type="entry name" value="DUF6537"/>
</dbReference>
<dbReference type="NCBIfam" id="NF009588">
    <property type="entry name" value="PRK13029.1"/>
    <property type="match status" value="1"/>
</dbReference>
<dbReference type="InterPro" id="IPR051457">
    <property type="entry name" value="2-oxoacid:Fd_oxidoreductase"/>
</dbReference>
<keyword evidence="4" id="KW-0670">Pyruvate</keyword>
<dbReference type="InterPro" id="IPR002880">
    <property type="entry name" value="Pyrv_Fd/Flavodoxin_OxRdtase_N"/>
</dbReference>
<proteinExistence type="predicted"/>